<dbReference type="AlphaFoldDB" id="A0A2G5F593"/>
<evidence type="ECO:0000256" key="1">
    <source>
        <dbReference type="SAM" id="MobiDB-lite"/>
    </source>
</evidence>
<feature type="non-terminal residue" evidence="2">
    <location>
        <position position="75"/>
    </location>
</feature>
<organism evidence="2 3">
    <name type="scientific">Aquilegia coerulea</name>
    <name type="common">Rocky mountain columbine</name>
    <dbReference type="NCBI Taxonomy" id="218851"/>
    <lineage>
        <taxon>Eukaryota</taxon>
        <taxon>Viridiplantae</taxon>
        <taxon>Streptophyta</taxon>
        <taxon>Embryophyta</taxon>
        <taxon>Tracheophyta</taxon>
        <taxon>Spermatophyta</taxon>
        <taxon>Magnoliopsida</taxon>
        <taxon>Ranunculales</taxon>
        <taxon>Ranunculaceae</taxon>
        <taxon>Thalictroideae</taxon>
        <taxon>Aquilegia</taxon>
    </lineage>
</organism>
<dbReference type="Proteomes" id="UP000230069">
    <property type="component" value="Unassembled WGS sequence"/>
</dbReference>
<feature type="region of interest" description="Disordered" evidence="1">
    <location>
        <begin position="1"/>
        <end position="31"/>
    </location>
</feature>
<evidence type="ECO:0000313" key="3">
    <source>
        <dbReference type="Proteomes" id="UP000230069"/>
    </source>
</evidence>
<sequence length="75" mass="8030">MTEDNIPKFSQESMETTTTTKQRKKRKWDQPAESFISAGPGFAVAGVLPGLVPPGIASLPGAIFTNPVPVMTQDL</sequence>
<protein>
    <submittedName>
        <fullName evidence="2">Uncharacterized protein</fullName>
    </submittedName>
</protein>
<dbReference type="InParanoid" id="A0A2G5F593"/>
<proteinExistence type="predicted"/>
<gene>
    <name evidence="2" type="ORF">AQUCO_00200897v1</name>
</gene>
<name>A0A2G5F593_AQUCA</name>
<keyword evidence="3" id="KW-1185">Reference proteome</keyword>
<dbReference type="EMBL" id="KZ305019">
    <property type="protein sequence ID" value="PIA63193.1"/>
    <property type="molecule type" value="Genomic_DNA"/>
</dbReference>
<evidence type="ECO:0000313" key="2">
    <source>
        <dbReference type="EMBL" id="PIA63193.1"/>
    </source>
</evidence>
<reference evidence="2 3" key="1">
    <citation type="submission" date="2017-09" db="EMBL/GenBank/DDBJ databases">
        <title>WGS assembly of Aquilegia coerulea Goldsmith.</title>
        <authorList>
            <person name="Hodges S."/>
            <person name="Kramer E."/>
            <person name="Nordborg M."/>
            <person name="Tomkins J."/>
            <person name="Borevitz J."/>
            <person name="Derieg N."/>
            <person name="Yan J."/>
            <person name="Mihaltcheva S."/>
            <person name="Hayes R.D."/>
            <person name="Rokhsar D."/>
        </authorList>
    </citation>
    <scope>NUCLEOTIDE SEQUENCE [LARGE SCALE GENOMIC DNA]</scope>
    <source>
        <strain evidence="3">cv. Goldsmith</strain>
    </source>
</reference>
<accession>A0A2G5F593</accession>